<feature type="non-terminal residue" evidence="1">
    <location>
        <position position="1"/>
    </location>
</feature>
<dbReference type="Proteomes" id="UP000789901">
    <property type="component" value="Unassembled WGS sequence"/>
</dbReference>
<comment type="caution">
    <text evidence="1">The sequence shown here is derived from an EMBL/GenBank/DDBJ whole genome shotgun (WGS) entry which is preliminary data.</text>
</comment>
<protein>
    <submittedName>
        <fullName evidence="1">4648_t:CDS:1</fullName>
    </submittedName>
</protein>
<evidence type="ECO:0000313" key="2">
    <source>
        <dbReference type="Proteomes" id="UP000789901"/>
    </source>
</evidence>
<reference evidence="1 2" key="1">
    <citation type="submission" date="2021-06" db="EMBL/GenBank/DDBJ databases">
        <authorList>
            <person name="Kallberg Y."/>
            <person name="Tangrot J."/>
            <person name="Rosling A."/>
        </authorList>
    </citation>
    <scope>NUCLEOTIDE SEQUENCE [LARGE SCALE GENOMIC DNA]</scope>
    <source>
        <strain evidence="1 2">120-4 pot B 10/14</strain>
    </source>
</reference>
<name>A0ABN7XR89_GIGMA</name>
<dbReference type="EMBL" id="CAJVQB010164261">
    <property type="protein sequence ID" value="CAG8856826.1"/>
    <property type="molecule type" value="Genomic_DNA"/>
</dbReference>
<organism evidence="1 2">
    <name type="scientific">Gigaspora margarita</name>
    <dbReference type="NCBI Taxonomy" id="4874"/>
    <lineage>
        <taxon>Eukaryota</taxon>
        <taxon>Fungi</taxon>
        <taxon>Fungi incertae sedis</taxon>
        <taxon>Mucoromycota</taxon>
        <taxon>Glomeromycotina</taxon>
        <taxon>Glomeromycetes</taxon>
        <taxon>Diversisporales</taxon>
        <taxon>Gigasporaceae</taxon>
        <taxon>Gigaspora</taxon>
    </lineage>
</organism>
<gene>
    <name evidence="1" type="ORF">GMARGA_LOCUS45647</name>
</gene>
<sequence length="144" mass="16510">HWKLRNIVYSYQHPSEFVALKDLLISIPVYKLYIDLYYDDFGTFRNIYHSLGGVYIQIGNLPFDKRKQLRNYFVLGFVPFGGKFDEFIEPFVAEMKQLEKGKIIDVEGSECLVIASLGDVTADLPQGNNLAEVKRHGATRGCRT</sequence>
<feature type="non-terminal residue" evidence="1">
    <location>
        <position position="144"/>
    </location>
</feature>
<evidence type="ECO:0000313" key="1">
    <source>
        <dbReference type="EMBL" id="CAG8856826.1"/>
    </source>
</evidence>
<keyword evidence="2" id="KW-1185">Reference proteome</keyword>
<accession>A0ABN7XR89</accession>
<proteinExistence type="predicted"/>